<keyword evidence="1" id="KW-0472">Membrane</keyword>
<organism evidence="3 4">
    <name type="scientific">Lentisphaera profundi</name>
    <dbReference type="NCBI Taxonomy" id="1658616"/>
    <lineage>
        <taxon>Bacteria</taxon>
        <taxon>Pseudomonadati</taxon>
        <taxon>Lentisphaerota</taxon>
        <taxon>Lentisphaeria</taxon>
        <taxon>Lentisphaerales</taxon>
        <taxon>Lentisphaeraceae</taxon>
        <taxon>Lentisphaera</taxon>
    </lineage>
</organism>
<dbReference type="EMBL" id="CP117811">
    <property type="protein sequence ID" value="WDE95598.1"/>
    <property type="molecule type" value="Genomic_DNA"/>
</dbReference>
<keyword evidence="4" id="KW-1185">Reference proteome</keyword>
<sequence length="515" mass="57478">MNQENKIKTLVSALLDDNISEAQAAELDHLLQSDEQARIIYRRMMAMDLQLQENVELDTVMSDLPSPEEMPEKFRSTRFQLHIFQAAAACLAVALMISFFRSPKEVKGPGIVKTLPIASPKKVLAKIIEVSPGTQWKGRKFKKGDDLSVGNLEFESGSVVLQYKHGAEVKLEGRVHYRLKSLSLAELKYGQLAANVPEAAQGFTIDAPKATIVDLGTEFAMNVNTAGESQVFVYEGEVESSLIGEDGNSLKNIRLYAQEGVQINGELQQMSLLDNASDFIRLEEQAKVVLQVSEDYIKTVKADEPLAYWRFEEGAINEMSNDYTASFKGDLIAEEGALTFAKDSQAYLVVEQALANINEAGYSAEFWINPQEYRNQMALASLVSAEDPVKHLLYTELTGKKGALRHAPFNLRMSSRFPADKGSGTNCFSNSAFVTGEWSHYVFVKDDRSLKIYINGKLANSIKTKLGSDDQAYQFCFGRIDPERSSRYFVGQMDELAIYNYPLNAEQIAKHYQAQ</sequence>
<dbReference type="Gene3D" id="2.60.120.1440">
    <property type="match status" value="1"/>
</dbReference>
<keyword evidence="1" id="KW-1133">Transmembrane helix</keyword>
<evidence type="ECO:0000313" key="4">
    <source>
        <dbReference type="Proteomes" id="UP001214250"/>
    </source>
</evidence>
<dbReference type="InterPro" id="IPR006860">
    <property type="entry name" value="FecR"/>
</dbReference>
<name>A0ABY7VNB3_9BACT</name>
<dbReference type="Pfam" id="PF04773">
    <property type="entry name" value="FecR"/>
    <property type="match status" value="1"/>
</dbReference>
<dbReference type="Pfam" id="PF13385">
    <property type="entry name" value="Laminin_G_3"/>
    <property type="match status" value="1"/>
</dbReference>
<keyword evidence="1" id="KW-0812">Transmembrane</keyword>
<gene>
    <name evidence="3" type="ORF">PQO03_07675</name>
</gene>
<evidence type="ECO:0000313" key="3">
    <source>
        <dbReference type="EMBL" id="WDE95598.1"/>
    </source>
</evidence>
<dbReference type="Proteomes" id="UP001214250">
    <property type="component" value="Chromosome 1"/>
</dbReference>
<evidence type="ECO:0000259" key="2">
    <source>
        <dbReference type="Pfam" id="PF04773"/>
    </source>
</evidence>
<accession>A0ABY7VNB3</accession>
<dbReference type="InterPro" id="IPR013320">
    <property type="entry name" value="ConA-like_dom_sf"/>
</dbReference>
<protein>
    <submittedName>
        <fullName evidence="3">FecR domain-containing protein</fullName>
    </submittedName>
</protein>
<evidence type="ECO:0000256" key="1">
    <source>
        <dbReference type="SAM" id="Phobius"/>
    </source>
</evidence>
<dbReference type="RefSeq" id="WP_274149278.1">
    <property type="nucleotide sequence ID" value="NZ_CP117811.1"/>
</dbReference>
<dbReference type="SUPFAM" id="SSF49899">
    <property type="entry name" value="Concanavalin A-like lectins/glucanases"/>
    <property type="match status" value="1"/>
</dbReference>
<reference evidence="3 4" key="1">
    <citation type="submission" date="2023-02" db="EMBL/GenBank/DDBJ databases">
        <title>Genome sequence of Lentisphaera profundi SAORIC-696.</title>
        <authorList>
            <person name="Kim e."/>
            <person name="Cho J.-C."/>
            <person name="Choi A."/>
            <person name="Kang I."/>
        </authorList>
    </citation>
    <scope>NUCLEOTIDE SEQUENCE [LARGE SCALE GENOMIC DNA]</scope>
    <source>
        <strain evidence="3 4">SAORIC-696</strain>
    </source>
</reference>
<dbReference type="InterPro" id="IPR012373">
    <property type="entry name" value="Ferrdict_sens_TM"/>
</dbReference>
<dbReference type="Gene3D" id="2.60.120.200">
    <property type="match status" value="1"/>
</dbReference>
<dbReference type="PANTHER" id="PTHR30273:SF2">
    <property type="entry name" value="PROTEIN FECR"/>
    <property type="match status" value="1"/>
</dbReference>
<dbReference type="PANTHER" id="PTHR30273">
    <property type="entry name" value="PERIPLASMIC SIGNAL SENSOR AND SIGMA FACTOR ACTIVATOR FECR-RELATED"/>
    <property type="match status" value="1"/>
</dbReference>
<feature type="transmembrane region" description="Helical" evidence="1">
    <location>
        <begin position="79"/>
        <end position="100"/>
    </location>
</feature>
<proteinExistence type="predicted"/>
<feature type="domain" description="FecR protein" evidence="2">
    <location>
        <begin position="185"/>
        <end position="239"/>
    </location>
</feature>